<dbReference type="Pfam" id="PF01676">
    <property type="entry name" value="Metalloenzyme"/>
    <property type="match status" value="1"/>
</dbReference>
<dbReference type="PANTHER" id="PTHR10151:SF120">
    <property type="entry name" value="BIS(5'-ADENOSYL)-TRIPHOSPHATASE"/>
    <property type="match status" value="1"/>
</dbReference>
<protein>
    <submittedName>
        <fullName evidence="4">Alkaline phosphatase family protein</fullName>
    </submittedName>
</protein>
<accession>A0A5R9G742</accession>
<feature type="domain" description="Metalloenzyme" evidence="3">
    <location>
        <begin position="331"/>
        <end position="472"/>
    </location>
</feature>
<comment type="caution">
    <text evidence="4">The sequence shown here is derived from an EMBL/GenBank/DDBJ whole genome shotgun (WGS) entry which is preliminary data.</text>
</comment>
<dbReference type="Proteomes" id="UP000309676">
    <property type="component" value="Unassembled WGS sequence"/>
</dbReference>
<evidence type="ECO:0000256" key="2">
    <source>
        <dbReference type="SAM" id="Phobius"/>
    </source>
</evidence>
<dbReference type="InterPro" id="IPR017850">
    <property type="entry name" value="Alkaline_phosphatase_core_sf"/>
</dbReference>
<keyword evidence="2" id="KW-0812">Transmembrane</keyword>
<dbReference type="PANTHER" id="PTHR10151">
    <property type="entry name" value="ECTONUCLEOTIDE PYROPHOSPHATASE/PHOSPHODIESTERASE"/>
    <property type="match status" value="1"/>
</dbReference>
<dbReference type="GO" id="GO:0016853">
    <property type="term" value="F:isomerase activity"/>
    <property type="evidence" value="ECO:0007669"/>
    <property type="project" value="UniProtKB-KW"/>
</dbReference>
<dbReference type="EMBL" id="VCIW01000009">
    <property type="protein sequence ID" value="TLS51531.1"/>
    <property type="molecule type" value="Genomic_DNA"/>
</dbReference>
<dbReference type="Gene3D" id="3.40.720.10">
    <property type="entry name" value="Alkaline Phosphatase, subunit A"/>
    <property type="match status" value="2"/>
</dbReference>
<proteinExistence type="predicted"/>
<feature type="transmembrane region" description="Helical" evidence="2">
    <location>
        <begin position="49"/>
        <end position="68"/>
    </location>
</feature>
<feature type="transmembrane region" description="Helical" evidence="2">
    <location>
        <begin position="74"/>
        <end position="90"/>
    </location>
</feature>
<feature type="transmembrane region" description="Helical" evidence="2">
    <location>
        <begin position="23"/>
        <end position="42"/>
    </location>
</feature>
<evidence type="ECO:0000313" key="4">
    <source>
        <dbReference type="EMBL" id="TLS51531.1"/>
    </source>
</evidence>
<keyword evidence="1" id="KW-0413">Isomerase</keyword>
<keyword evidence="2" id="KW-0472">Membrane</keyword>
<dbReference type="SUPFAM" id="SSF53649">
    <property type="entry name" value="Alkaline phosphatase-like"/>
    <property type="match status" value="1"/>
</dbReference>
<keyword evidence="5" id="KW-1185">Reference proteome</keyword>
<evidence type="ECO:0000256" key="1">
    <source>
        <dbReference type="ARBA" id="ARBA00023235"/>
    </source>
</evidence>
<evidence type="ECO:0000259" key="3">
    <source>
        <dbReference type="Pfam" id="PF01676"/>
    </source>
</evidence>
<dbReference type="InterPro" id="IPR006124">
    <property type="entry name" value="Metalloenzyme"/>
</dbReference>
<dbReference type="AlphaFoldDB" id="A0A5R9G742"/>
<name>A0A5R9G742_9BACL</name>
<feature type="transmembrane region" description="Helical" evidence="2">
    <location>
        <begin position="183"/>
        <end position="199"/>
    </location>
</feature>
<reference evidence="4 5" key="1">
    <citation type="submission" date="2019-05" db="EMBL/GenBank/DDBJ databases">
        <authorList>
            <person name="Narsing Rao M.P."/>
            <person name="Li W.J."/>
        </authorList>
    </citation>
    <scope>NUCLEOTIDE SEQUENCE [LARGE SCALE GENOMIC DNA]</scope>
    <source>
        <strain evidence="4 5">SYSU_K30003</strain>
    </source>
</reference>
<dbReference type="GO" id="GO:0046872">
    <property type="term" value="F:metal ion binding"/>
    <property type="evidence" value="ECO:0007669"/>
    <property type="project" value="InterPro"/>
</dbReference>
<dbReference type="OrthoDB" id="9779418at2"/>
<feature type="transmembrane region" description="Helical" evidence="2">
    <location>
        <begin position="102"/>
        <end position="122"/>
    </location>
</feature>
<dbReference type="Pfam" id="PF01663">
    <property type="entry name" value="Phosphodiest"/>
    <property type="match status" value="1"/>
</dbReference>
<keyword evidence="2" id="KW-1133">Transmembrane helix</keyword>
<dbReference type="GO" id="GO:0016787">
    <property type="term" value="F:hydrolase activity"/>
    <property type="evidence" value="ECO:0007669"/>
    <property type="project" value="UniProtKB-ARBA"/>
</dbReference>
<organism evidence="4 5">
    <name type="scientific">Paenibacillus antri</name>
    <dbReference type="NCBI Taxonomy" id="2582848"/>
    <lineage>
        <taxon>Bacteria</taxon>
        <taxon>Bacillati</taxon>
        <taxon>Bacillota</taxon>
        <taxon>Bacilli</taxon>
        <taxon>Bacillales</taxon>
        <taxon>Paenibacillaceae</taxon>
        <taxon>Paenibacillus</taxon>
    </lineage>
</organism>
<dbReference type="InterPro" id="IPR002591">
    <property type="entry name" value="Phosphodiest/P_Trfase"/>
</dbReference>
<sequence length="500" mass="57158">MNNVGVFEKTAARAWNFLNEGKSFLPIFTIGAFVLFHAADWLARPNEAIVGLISLIIVLPLLLLYMYFDFPLFLRNYLWLPLFVYVLLPWPPGYPAFDVGLALFATGLFFFFTVFFWGTFYYRMRIGTPWNNYARFWKLVLKHSDSTSGNAQEQIPKFLLILALWEWTYRWFGEAWTLSRDGLLTWGFIAGVGVYAWVLHRNLFDWKPKEYDYFTKDRYAEPTEPLARRVYVIVIDGMRKERFFEANTPFLDKLRLEGTEYTQMETVYPARTVVCFSSMHTGAYPREHGITSNLVIRYGVKVESVFDALRRGGKKGRLLGIAHLVDAFGDDVESITAVMKHDEADPSILERALKVVREQDPDFLTVQFIGTDQTGHSRGVFYDDYIEKIEAVDKLTETFVKELETSGKLENAVLLVCADHGQADGIGGHGHLDEGERFVPFFVWGRGVARGRRVETRHSLVSLAPTITHLLGCPFPSASHGPTLVETFRDDRSGEGASKR</sequence>
<evidence type="ECO:0000313" key="5">
    <source>
        <dbReference type="Proteomes" id="UP000309676"/>
    </source>
</evidence>
<gene>
    <name evidence="4" type="ORF">FE782_14790</name>
</gene>
<dbReference type="RefSeq" id="WP_138195143.1">
    <property type="nucleotide sequence ID" value="NZ_VCIW01000009.1"/>
</dbReference>